<organism evidence="2 3">
    <name type="scientific">Kingdonia uniflora</name>
    <dbReference type="NCBI Taxonomy" id="39325"/>
    <lineage>
        <taxon>Eukaryota</taxon>
        <taxon>Viridiplantae</taxon>
        <taxon>Streptophyta</taxon>
        <taxon>Embryophyta</taxon>
        <taxon>Tracheophyta</taxon>
        <taxon>Spermatophyta</taxon>
        <taxon>Magnoliopsida</taxon>
        <taxon>Ranunculales</taxon>
        <taxon>Circaeasteraceae</taxon>
        <taxon>Kingdonia</taxon>
    </lineage>
</organism>
<accession>A0A7J7M7R8</accession>
<dbReference type="EMBL" id="JACGCM010001723">
    <property type="protein sequence ID" value="KAF6150937.1"/>
    <property type="molecule type" value="Genomic_DNA"/>
</dbReference>
<evidence type="ECO:0000259" key="1">
    <source>
        <dbReference type="PROSITE" id="PS50866"/>
    </source>
</evidence>
<dbReference type="SUPFAM" id="SSF46938">
    <property type="entry name" value="CRAL/TRIO N-terminal domain"/>
    <property type="match status" value="1"/>
</dbReference>
<dbReference type="PANTHER" id="PTHR45932">
    <property type="entry name" value="PATELLIN-1"/>
    <property type="match status" value="1"/>
</dbReference>
<dbReference type="PROSITE" id="PS50866">
    <property type="entry name" value="GOLD"/>
    <property type="match status" value="1"/>
</dbReference>
<protein>
    <recommendedName>
        <fullName evidence="1">GOLD domain-containing protein</fullName>
    </recommendedName>
</protein>
<dbReference type="InterPro" id="IPR036865">
    <property type="entry name" value="CRAL-TRIO_dom_sf"/>
</dbReference>
<dbReference type="Pfam" id="PF25099">
    <property type="entry name" value="GOLD_PATL1_C"/>
    <property type="match status" value="1"/>
</dbReference>
<dbReference type="OrthoDB" id="75724at2759"/>
<dbReference type="AlphaFoldDB" id="A0A7J7M7R8"/>
<dbReference type="PANTHER" id="PTHR45932:SF3">
    <property type="entry name" value="PATELLIN-4-LIKE"/>
    <property type="match status" value="1"/>
</dbReference>
<name>A0A7J7M7R8_9MAGN</name>
<sequence>MAEGNAIRGDVTFKENYYTMLVEEENTPLSQLKPEMKKAFLELRCKVEDAILGNYIMRWSKRACDCCTMAVQDESQEHGTDVVHEAFEMLQNTLKWRKEYKMDGILDETYELDIEMVGKIDGKDKEGRPLLYVVYGAIKDITICHKLLPRDEKKEDFLRWRIQFTEKAIQSLPINYFTLYFQIIIRRSFTNMYIALENLPVKYGGLKRDDDAEFSPEDHVSELVVRKGVVDSIQIPITEPGVTVVWDLTVVGGDVSYKEEFVPDDEGSYTISILKEKELEANARGSYYVNEPGKILTIHNGSFKKKRVFYRLKTKPAVSMYVS</sequence>
<feature type="domain" description="GOLD" evidence="1">
    <location>
        <begin position="217"/>
        <end position="314"/>
    </location>
</feature>
<dbReference type="InterPro" id="IPR009038">
    <property type="entry name" value="GOLD_dom"/>
</dbReference>
<evidence type="ECO:0000313" key="3">
    <source>
        <dbReference type="Proteomes" id="UP000541444"/>
    </source>
</evidence>
<proteinExistence type="predicted"/>
<dbReference type="Gene3D" id="2.60.120.680">
    <property type="entry name" value="GOLD domain"/>
    <property type="match status" value="1"/>
</dbReference>
<dbReference type="Proteomes" id="UP000541444">
    <property type="component" value="Unassembled WGS sequence"/>
</dbReference>
<gene>
    <name evidence="2" type="ORF">GIB67_026858</name>
</gene>
<dbReference type="InterPro" id="IPR036273">
    <property type="entry name" value="CRAL/TRIO_N_dom_sf"/>
</dbReference>
<reference evidence="2 3" key="1">
    <citation type="journal article" date="2020" name="IScience">
        <title>Genome Sequencing of the Endangered Kingdonia uniflora (Circaeasteraceae, Ranunculales) Reveals Potential Mechanisms of Evolutionary Specialization.</title>
        <authorList>
            <person name="Sun Y."/>
            <person name="Deng T."/>
            <person name="Zhang A."/>
            <person name="Moore M.J."/>
            <person name="Landis J.B."/>
            <person name="Lin N."/>
            <person name="Zhang H."/>
            <person name="Zhang X."/>
            <person name="Huang J."/>
            <person name="Zhang X."/>
            <person name="Sun H."/>
            <person name="Wang H."/>
        </authorList>
    </citation>
    <scope>NUCLEOTIDE SEQUENCE [LARGE SCALE GENOMIC DNA]</scope>
    <source>
        <strain evidence="2">TB1705</strain>
        <tissue evidence="2">Leaf</tissue>
    </source>
</reference>
<dbReference type="GO" id="GO:0008289">
    <property type="term" value="F:lipid binding"/>
    <property type="evidence" value="ECO:0007669"/>
    <property type="project" value="InterPro"/>
</dbReference>
<evidence type="ECO:0000313" key="2">
    <source>
        <dbReference type="EMBL" id="KAF6150937.1"/>
    </source>
</evidence>
<keyword evidence="3" id="KW-1185">Reference proteome</keyword>
<dbReference type="InterPro" id="IPR044834">
    <property type="entry name" value="PATL"/>
</dbReference>
<dbReference type="Gene3D" id="3.40.525.10">
    <property type="entry name" value="CRAL-TRIO lipid binding domain"/>
    <property type="match status" value="1"/>
</dbReference>
<comment type="caution">
    <text evidence="2">The sequence shown here is derived from an EMBL/GenBank/DDBJ whole genome shotgun (WGS) entry which is preliminary data.</text>
</comment>
<dbReference type="InterPro" id="IPR056794">
    <property type="entry name" value="PATL1-6_C_GOLD"/>
</dbReference>